<keyword evidence="1" id="KW-0812">Transmembrane</keyword>
<evidence type="ECO:0000256" key="1">
    <source>
        <dbReference type="SAM" id="Phobius"/>
    </source>
</evidence>
<dbReference type="Proteomes" id="UP000789759">
    <property type="component" value="Unassembled WGS sequence"/>
</dbReference>
<dbReference type="OrthoDB" id="58557at2759"/>
<keyword evidence="1" id="KW-0472">Membrane</keyword>
<reference evidence="2" key="1">
    <citation type="submission" date="2021-06" db="EMBL/GenBank/DDBJ databases">
        <authorList>
            <person name="Kallberg Y."/>
            <person name="Tangrot J."/>
            <person name="Rosling A."/>
        </authorList>
    </citation>
    <scope>NUCLEOTIDE SEQUENCE</scope>
    <source>
        <strain evidence="2">FL966</strain>
    </source>
</reference>
<gene>
    <name evidence="2" type="ORF">CPELLU_LOCUS12737</name>
</gene>
<dbReference type="EMBL" id="CAJVQA010012660">
    <property type="protein sequence ID" value="CAG8718439.1"/>
    <property type="molecule type" value="Genomic_DNA"/>
</dbReference>
<sequence length="58" mass="6813">MEGTAHCRPEGFYFWAYFFGANFVWAIAATTLIWQGWCQIVSSPKNDRYECVKVLSWE</sequence>
<keyword evidence="1" id="KW-1133">Transmembrane helix</keyword>
<accession>A0A9N9I391</accession>
<organism evidence="2 3">
    <name type="scientific">Cetraspora pellucida</name>
    <dbReference type="NCBI Taxonomy" id="1433469"/>
    <lineage>
        <taxon>Eukaryota</taxon>
        <taxon>Fungi</taxon>
        <taxon>Fungi incertae sedis</taxon>
        <taxon>Mucoromycota</taxon>
        <taxon>Glomeromycotina</taxon>
        <taxon>Glomeromycetes</taxon>
        <taxon>Diversisporales</taxon>
        <taxon>Gigasporaceae</taxon>
        <taxon>Cetraspora</taxon>
    </lineage>
</organism>
<evidence type="ECO:0000313" key="3">
    <source>
        <dbReference type="Proteomes" id="UP000789759"/>
    </source>
</evidence>
<keyword evidence="3" id="KW-1185">Reference proteome</keyword>
<proteinExistence type="predicted"/>
<dbReference type="AlphaFoldDB" id="A0A9N9I391"/>
<protein>
    <submittedName>
        <fullName evidence="2">1515_t:CDS:1</fullName>
    </submittedName>
</protein>
<feature type="transmembrane region" description="Helical" evidence="1">
    <location>
        <begin position="12"/>
        <end position="37"/>
    </location>
</feature>
<evidence type="ECO:0000313" key="2">
    <source>
        <dbReference type="EMBL" id="CAG8718439.1"/>
    </source>
</evidence>
<comment type="caution">
    <text evidence="2">The sequence shown here is derived from an EMBL/GenBank/DDBJ whole genome shotgun (WGS) entry which is preliminary data.</text>
</comment>
<name>A0A9N9I391_9GLOM</name>